<evidence type="ECO:0000313" key="2">
    <source>
        <dbReference type="Proteomes" id="UP000289775"/>
    </source>
</evidence>
<dbReference type="OrthoDB" id="1099822at2"/>
<accession>A0A444WAW5</accession>
<dbReference type="AlphaFoldDB" id="A0A444WAW5"/>
<gene>
    <name evidence="1" type="ORF">NU09_2051</name>
</gene>
<organism evidence="1 2">
    <name type="scientific">Flavobacterium beibuense</name>
    <dbReference type="NCBI Taxonomy" id="657326"/>
    <lineage>
        <taxon>Bacteria</taxon>
        <taxon>Pseudomonadati</taxon>
        <taxon>Bacteroidota</taxon>
        <taxon>Flavobacteriia</taxon>
        <taxon>Flavobacteriales</taxon>
        <taxon>Flavobacteriaceae</taxon>
        <taxon>Flavobacterium</taxon>
    </lineage>
</organism>
<comment type="caution">
    <text evidence="1">The sequence shown here is derived from an EMBL/GenBank/DDBJ whole genome shotgun (WGS) entry which is preliminary data.</text>
</comment>
<name>A0A444WAW5_9FLAO</name>
<protein>
    <submittedName>
        <fullName evidence="1">Lipoprotein</fullName>
    </submittedName>
</protein>
<dbReference type="Proteomes" id="UP000289775">
    <property type="component" value="Unassembled WGS sequence"/>
</dbReference>
<reference evidence="1 2" key="1">
    <citation type="submission" date="2014-12" db="EMBL/GenBank/DDBJ databases">
        <title>Genome sequence of Flavobacterium beibuense RSKm HC5.</title>
        <authorList>
            <person name="Kim J.F."/>
            <person name="Song J.Y."/>
            <person name="Kwak M.-J."/>
            <person name="Lee S.-W."/>
        </authorList>
    </citation>
    <scope>NUCLEOTIDE SEQUENCE [LARGE SCALE GENOMIC DNA]</scope>
    <source>
        <strain evidence="1 2">RSKm HC5</strain>
    </source>
</reference>
<dbReference type="RefSeq" id="WP_129751172.1">
    <property type="nucleotide sequence ID" value="NZ_JUIW01000006.1"/>
</dbReference>
<evidence type="ECO:0000313" key="1">
    <source>
        <dbReference type="EMBL" id="RYJ42952.1"/>
    </source>
</evidence>
<sequence>MKKLLMLLFAGLSFISCEQMLKDRGGDAEVEPEKKVVLGNDKDAKGCVTSAGYRWSLLKKECIRVFEDGYRLNPLNELKETGNSLSAFIIFNDDKSVAELFLPDGSKSYLLSKKEDGIYKSDEWELEVNKDYTLSKNGVAAYAGALIEEHRVTGDDNEQS</sequence>
<dbReference type="PROSITE" id="PS51257">
    <property type="entry name" value="PROKAR_LIPOPROTEIN"/>
    <property type="match status" value="1"/>
</dbReference>
<proteinExistence type="predicted"/>
<keyword evidence="2" id="KW-1185">Reference proteome</keyword>
<dbReference type="EMBL" id="JUIW01000006">
    <property type="protein sequence ID" value="RYJ42952.1"/>
    <property type="molecule type" value="Genomic_DNA"/>
</dbReference>
<keyword evidence="1" id="KW-0449">Lipoprotein</keyword>